<reference evidence="1 2" key="1">
    <citation type="journal article" date="2024" name="G3 (Bethesda)">
        <title>Genome assembly of Hibiscus sabdariffa L. provides insights into metabolisms of medicinal natural products.</title>
        <authorList>
            <person name="Kim T."/>
        </authorList>
    </citation>
    <scope>NUCLEOTIDE SEQUENCE [LARGE SCALE GENOMIC DNA]</scope>
    <source>
        <strain evidence="1">TK-2024</strain>
        <tissue evidence="1">Old leaves</tissue>
    </source>
</reference>
<accession>A0ABR2PZI8</accession>
<sequence length="86" mass="9703">MHEKEFSSASRRMRLVITGLDSALRCNSRRHSGETVPPQGISQINLNMKDMQSGKTTASSWEYDIVKILPTFTSGDIIREQIPRPV</sequence>
<gene>
    <name evidence="1" type="ORF">V6N11_008068</name>
</gene>
<organism evidence="1 2">
    <name type="scientific">Hibiscus sabdariffa</name>
    <name type="common">roselle</name>
    <dbReference type="NCBI Taxonomy" id="183260"/>
    <lineage>
        <taxon>Eukaryota</taxon>
        <taxon>Viridiplantae</taxon>
        <taxon>Streptophyta</taxon>
        <taxon>Embryophyta</taxon>
        <taxon>Tracheophyta</taxon>
        <taxon>Spermatophyta</taxon>
        <taxon>Magnoliopsida</taxon>
        <taxon>eudicotyledons</taxon>
        <taxon>Gunneridae</taxon>
        <taxon>Pentapetalae</taxon>
        <taxon>rosids</taxon>
        <taxon>malvids</taxon>
        <taxon>Malvales</taxon>
        <taxon>Malvaceae</taxon>
        <taxon>Malvoideae</taxon>
        <taxon>Hibiscus</taxon>
    </lineage>
</organism>
<dbReference type="Proteomes" id="UP001396334">
    <property type="component" value="Unassembled WGS sequence"/>
</dbReference>
<protein>
    <submittedName>
        <fullName evidence="1">Uncharacterized protein</fullName>
    </submittedName>
</protein>
<proteinExistence type="predicted"/>
<evidence type="ECO:0000313" key="1">
    <source>
        <dbReference type="EMBL" id="KAK8993853.1"/>
    </source>
</evidence>
<evidence type="ECO:0000313" key="2">
    <source>
        <dbReference type="Proteomes" id="UP001396334"/>
    </source>
</evidence>
<name>A0ABR2PZI8_9ROSI</name>
<keyword evidence="2" id="KW-1185">Reference proteome</keyword>
<comment type="caution">
    <text evidence="1">The sequence shown here is derived from an EMBL/GenBank/DDBJ whole genome shotgun (WGS) entry which is preliminary data.</text>
</comment>
<dbReference type="EMBL" id="JBBPBN010000048">
    <property type="protein sequence ID" value="KAK8993853.1"/>
    <property type="molecule type" value="Genomic_DNA"/>
</dbReference>